<dbReference type="AlphaFoldDB" id="A0A6J7DRV4"/>
<dbReference type="EMBL" id="CAFBLN010000033">
    <property type="protein sequence ID" value="CAB4872288.1"/>
    <property type="molecule type" value="Genomic_DNA"/>
</dbReference>
<protein>
    <submittedName>
        <fullName evidence="1">Unannotated protein</fullName>
    </submittedName>
</protein>
<accession>A0A6J7DRV4</accession>
<organism evidence="1">
    <name type="scientific">freshwater metagenome</name>
    <dbReference type="NCBI Taxonomy" id="449393"/>
    <lineage>
        <taxon>unclassified sequences</taxon>
        <taxon>metagenomes</taxon>
        <taxon>ecological metagenomes</taxon>
    </lineage>
</organism>
<evidence type="ECO:0000313" key="1">
    <source>
        <dbReference type="EMBL" id="CAB4872288.1"/>
    </source>
</evidence>
<sequence>MATRSELRRRRQFRTLIALVVVLVVGVFARDVMRAAHDSESARESRNTTFGTLARQLLREGAMLDHDTLATLQGATSLSRSDFVDAWAQLEIRARQVTLDAARLRVPAVDGRVNSVLADVMAQRVSSWEVIRNAATKPLGVATSAKPSVSLSSALATIARTNDEWRDAHRRLLRKPGHVRLPMNEWTLPANDVNALVATVVQQVRLRTEATVSMNAVLIDPQPLPSRAAQLVLLARDQMSVGVSLRNDSSSDAKVTVHLALAPEQRSGVPVTKSITVILAKQSNTAVLFDSVAIRASEHGVLRIWVTGAQPSSPGSASRFYTFKVASAG</sequence>
<gene>
    <name evidence="1" type="ORF">UFOPK3381_00880</name>
</gene>
<name>A0A6J7DRV4_9ZZZZ</name>
<proteinExistence type="predicted"/>
<reference evidence="1" key="1">
    <citation type="submission" date="2020-05" db="EMBL/GenBank/DDBJ databases">
        <authorList>
            <person name="Chiriac C."/>
            <person name="Salcher M."/>
            <person name="Ghai R."/>
            <person name="Kavagutti S V."/>
        </authorList>
    </citation>
    <scope>NUCLEOTIDE SEQUENCE</scope>
</reference>